<keyword evidence="1" id="KW-0472">Membrane</keyword>
<organism evidence="2 3">
    <name type="scientific">Helicobacter mastomyrinus</name>
    <dbReference type="NCBI Taxonomy" id="287948"/>
    <lineage>
        <taxon>Bacteria</taxon>
        <taxon>Pseudomonadati</taxon>
        <taxon>Campylobacterota</taxon>
        <taxon>Epsilonproteobacteria</taxon>
        <taxon>Campylobacterales</taxon>
        <taxon>Helicobacteraceae</taxon>
        <taxon>Helicobacter</taxon>
    </lineage>
</organism>
<evidence type="ECO:0000256" key="1">
    <source>
        <dbReference type="SAM" id="Phobius"/>
    </source>
</evidence>
<protein>
    <submittedName>
        <fullName evidence="2">Uncharacterized protein</fullName>
    </submittedName>
</protein>
<evidence type="ECO:0000313" key="3">
    <source>
        <dbReference type="Proteomes" id="UP001434737"/>
    </source>
</evidence>
<name>A0ABZ3F533_9HELI</name>
<accession>A0ABZ3F533</accession>
<proteinExistence type="predicted"/>
<evidence type="ECO:0000313" key="2">
    <source>
        <dbReference type="EMBL" id="XAM17181.1"/>
    </source>
</evidence>
<feature type="transmembrane region" description="Helical" evidence="1">
    <location>
        <begin position="144"/>
        <end position="164"/>
    </location>
</feature>
<reference evidence="2 3" key="1">
    <citation type="submission" date="2024-02" db="EMBL/GenBank/DDBJ databases">
        <title>Genome and pathogenicity analysis of Helicobacter mastomyrinus isolated from mice.</title>
        <authorList>
            <person name="Zhu L."/>
        </authorList>
    </citation>
    <scope>NUCLEOTIDE SEQUENCE [LARGE SCALE GENOMIC DNA]</scope>
    <source>
        <strain evidence="2 3">Hm-17</strain>
    </source>
</reference>
<gene>
    <name evidence="2" type="ORF">V3I05_05670</name>
</gene>
<dbReference type="EMBL" id="CP145316">
    <property type="protein sequence ID" value="XAM17181.1"/>
    <property type="molecule type" value="Genomic_DNA"/>
</dbReference>
<keyword evidence="1" id="KW-1133">Transmembrane helix</keyword>
<sequence>MKISQMADITKIYSIGIAIVTGLALVGGVVAFMQGVESLASFEVGFVGFNLVVGSSFGALLKRVRAEKATQEAQSNIIESTQEAKDSTSNAEQNSKAQDKVTFSTRFIVGAQMSLSFLRMISYALFAFMIFGLLKYQLMSLPSLSVGLGLAMICFISFGFYAMVKTSQRTKHFFGKVS</sequence>
<feature type="transmembrane region" description="Helical" evidence="1">
    <location>
        <begin position="39"/>
        <end position="61"/>
    </location>
</feature>
<dbReference type="RefSeq" id="WP_295700150.1">
    <property type="nucleotide sequence ID" value="NZ_CP145316.1"/>
</dbReference>
<dbReference type="Proteomes" id="UP001434737">
    <property type="component" value="Chromosome"/>
</dbReference>
<feature type="transmembrane region" description="Helical" evidence="1">
    <location>
        <begin position="12"/>
        <end position="33"/>
    </location>
</feature>
<keyword evidence="1" id="KW-0812">Transmembrane</keyword>
<keyword evidence="3" id="KW-1185">Reference proteome</keyword>
<feature type="transmembrane region" description="Helical" evidence="1">
    <location>
        <begin position="120"/>
        <end position="138"/>
    </location>
</feature>